<dbReference type="FunFam" id="3.30.1330.40:FF:000001">
    <property type="entry name" value="L-PSP family endoribonuclease"/>
    <property type="match status" value="1"/>
</dbReference>
<reference evidence="2 3" key="1">
    <citation type="journal article" date="2024" name="BMC Genomics">
        <title>De novo assembly and annotation of Popillia japonica's genome with initial clues to its potential as an invasive pest.</title>
        <authorList>
            <person name="Cucini C."/>
            <person name="Boschi S."/>
            <person name="Funari R."/>
            <person name="Cardaioli E."/>
            <person name="Iannotti N."/>
            <person name="Marturano G."/>
            <person name="Paoli F."/>
            <person name="Bruttini M."/>
            <person name="Carapelli A."/>
            <person name="Frati F."/>
            <person name="Nardi F."/>
        </authorList>
    </citation>
    <scope>NUCLEOTIDE SEQUENCE [LARGE SCALE GENOMIC DNA]</scope>
    <source>
        <strain evidence="2">DMR45628</strain>
    </source>
</reference>
<dbReference type="GO" id="GO:0005829">
    <property type="term" value="C:cytosol"/>
    <property type="evidence" value="ECO:0007669"/>
    <property type="project" value="TreeGrafter"/>
</dbReference>
<dbReference type="SUPFAM" id="SSF55298">
    <property type="entry name" value="YjgF-like"/>
    <property type="match status" value="1"/>
</dbReference>
<dbReference type="AlphaFoldDB" id="A0AAW1JJK9"/>
<name>A0AAW1JJK9_POPJA</name>
<dbReference type="InterPro" id="IPR006056">
    <property type="entry name" value="RidA"/>
</dbReference>
<dbReference type="GO" id="GO:0005739">
    <property type="term" value="C:mitochondrion"/>
    <property type="evidence" value="ECO:0007669"/>
    <property type="project" value="TreeGrafter"/>
</dbReference>
<organism evidence="2 3">
    <name type="scientific">Popillia japonica</name>
    <name type="common">Japanese beetle</name>
    <dbReference type="NCBI Taxonomy" id="7064"/>
    <lineage>
        <taxon>Eukaryota</taxon>
        <taxon>Metazoa</taxon>
        <taxon>Ecdysozoa</taxon>
        <taxon>Arthropoda</taxon>
        <taxon>Hexapoda</taxon>
        <taxon>Insecta</taxon>
        <taxon>Pterygota</taxon>
        <taxon>Neoptera</taxon>
        <taxon>Endopterygota</taxon>
        <taxon>Coleoptera</taxon>
        <taxon>Polyphaga</taxon>
        <taxon>Scarabaeiformia</taxon>
        <taxon>Scarabaeidae</taxon>
        <taxon>Rutelinae</taxon>
        <taxon>Popillia</taxon>
    </lineage>
</organism>
<dbReference type="EMBL" id="JASPKY010000357">
    <property type="protein sequence ID" value="KAK9704103.1"/>
    <property type="molecule type" value="Genomic_DNA"/>
</dbReference>
<dbReference type="Proteomes" id="UP001458880">
    <property type="component" value="Unassembled WGS sequence"/>
</dbReference>
<dbReference type="GO" id="GO:0019239">
    <property type="term" value="F:deaminase activity"/>
    <property type="evidence" value="ECO:0007669"/>
    <property type="project" value="TreeGrafter"/>
</dbReference>
<evidence type="ECO:0000313" key="2">
    <source>
        <dbReference type="EMBL" id="KAK9704103.1"/>
    </source>
</evidence>
<evidence type="ECO:0000313" key="3">
    <source>
        <dbReference type="Proteomes" id="UP001458880"/>
    </source>
</evidence>
<comment type="similarity">
    <text evidence="1">Belongs to the RutC family.</text>
</comment>
<dbReference type="CDD" id="cd00448">
    <property type="entry name" value="YjgF_YER057c_UK114_family"/>
    <property type="match status" value="1"/>
</dbReference>
<dbReference type="Pfam" id="PF01042">
    <property type="entry name" value="Ribonuc_L-PSP"/>
    <property type="match status" value="1"/>
</dbReference>
<dbReference type="NCBIfam" id="TIGR00004">
    <property type="entry name" value="Rid family detoxifying hydrolase"/>
    <property type="match status" value="1"/>
</dbReference>
<comment type="caution">
    <text evidence="2">The sequence shown here is derived from an EMBL/GenBank/DDBJ whole genome shotgun (WGS) entry which is preliminary data.</text>
</comment>
<dbReference type="InterPro" id="IPR035959">
    <property type="entry name" value="RutC-like_sf"/>
</dbReference>
<accession>A0AAW1JJK9</accession>
<proteinExistence type="inferred from homology"/>
<keyword evidence="3" id="KW-1185">Reference proteome</keyword>
<dbReference type="PANTHER" id="PTHR11803">
    <property type="entry name" value="2-IMINOBUTANOATE/2-IMINOPROPANOATE DEAMINASE RIDA"/>
    <property type="match status" value="1"/>
</dbReference>
<gene>
    <name evidence="2" type="ORF">QE152_g28485</name>
</gene>
<protein>
    <submittedName>
        <fullName evidence="2">Endoribonuclease L-psp</fullName>
    </submittedName>
</protein>
<dbReference type="PANTHER" id="PTHR11803:SF39">
    <property type="entry name" value="2-IMINOBUTANOATE_2-IMINOPROPANOATE DEAMINASE"/>
    <property type="match status" value="1"/>
</dbReference>
<dbReference type="InterPro" id="IPR006175">
    <property type="entry name" value="YjgF/YER057c/UK114"/>
</dbReference>
<evidence type="ECO:0000256" key="1">
    <source>
        <dbReference type="ARBA" id="ARBA00010552"/>
    </source>
</evidence>
<dbReference type="Gene3D" id="3.30.1330.40">
    <property type="entry name" value="RutC-like"/>
    <property type="match status" value="1"/>
</dbReference>
<sequence>MNSSEVCTCKAKQKVPLASKNIIYSPNAPQPVGPYSQAVVFDKTVYVSGCLGLNKDTMKLVDGGAAAEARQALTSLGHILQAAGTTYANVLKTTVFLEDITDFASVNEVYREFFLKECPARSCYQVAKLPLGAKVEVEAIAGIGSN</sequence>